<dbReference type="EMBL" id="JACTAG010000001">
    <property type="protein sequence ID" value="MBD3662656.1"/>
    <property type="molecule type" value="Genomic_DNA"/>
</dbReference>
<dbReference type="PANTHER" id="PTHR43877">
    <property type="entry name" value="AMINOALKYLPHOSPHONATE N-ACETYLTRANSFERASE-RELATED-RELATED"/>
    <property type="match status" value="1"/>
</dbReference>
<dbReference type="AlphaFoldDB" id="A0A927D4G0"/>
<protein>
    <submittedName>
        <fullName evidence="4">GNAT family N-acetyltransferase</fullName>
    </submittedName>
</protein>
<evidence type="ECO:0000313" key="4">
    <source>
        <dbReference type="EMBL" id="MBD3662656.1"/>
    </source>
</evidence>
<sequence length="167" mass="17945">MSDIVIRPGEHRDIAPLDALFARAYPKLLAPDYPPSVLVTAIPLISRAQPRLVTCGTFQVAIIGDTLVGAGGWTQAGPGGRGAGQRGKGNIRHFVTDPDHTRRGVARAVMTRVLQDAAARGVRDMACMSTHTAVPFYESMGFRAMGAIMIPLAPGIDFPAQRMQRRL</sequence>
<evidence type="ECO:0000259" key="3">
    <source>
        <dbReference type="PROSITE" id="PS51186"/>
    </source>
</evidence>
<dbReference type="Pfam" id="PF13673">
    <property type="entry name" value="Acetyltransf_10"/>
    <property type="match status" value="1"/>
</dbReference>
<proteinExistence type="predicted"/>
<dbReference type="Proteomes" id="UP000635142">
    <property type="component" value="Unassembled WGS sequence"/>
</dbReference>
<organism evidence="4 5">
    <name type="scientific">Sulfitobacter aestuariivivens</name>
    <dbReference type="NCBI Taxonomy" id="2766981"/>
    <lineage>
        <taxon>Bacteria</taxon>
        <taxon>Pseudomonadati</taxon>
        <taxon>Pseudomonadota</taxon>
        <taxon>Alphaproteobacteria</taxon>
        <taxon>Rhodobacterales</taxon>
        <taxon>Roseobacteraceae</taxon>
        <taxon>Sulfitobacter</taxon>
    </lineage>
</organism>
<comment type="caution">
    <text evidence="4">The sequence shown here is derived from an EMBL/GenBank/DDBJ whole genome shotgun (WGS) entry which is preliminary data.</text>
</comment>
<reference evidence="4" key="1">
    <citation type="submission" date="2020-08" db="EMBL/GenBank/DDBJ databases">
        <title>Sulfitobacter aestuariivivens sp. nov., isolated from a tidal flat.</title>
        <authorList>
            <person name="Park S."/>
            <person name="Yoon J.-H."/>
        </authorList>
    </citation>
    <scope>NUCLEOTIDE SEQUENCE</scope>
    <source>
        <strain evidence="4">TSTF-M16</strain>
    </source>
</reference>
<dbReference type="InterPro" id="IPR016181">
    <property type="entry name" value="Acyl_CoA_acyltransferase"/>
</dbReference>
<dbReference type="PROSITE" id="PS51186">
    <property type="entry name" value="GNAT"/>
    <property type="match status" value="1"/>
</dbReference>
<keyword evidence="2" id="KW-0012">Acyltransferase</keyword>
<evidence type="ECO:0000256" key="1">
    <source>
        <dbReference type="ARBA" id="ARBA00022679"/>
    </source>
</evidence>
<gene>
    <name evidence="4" type="ORF">H9Q16_01860</name>
</gene>
<dbReference type="CDD" id="cd04301">
    <property type="entry name" value="NAT_SF"/>
    <property type="match status" value="1"/>
</dbReference>
<keyword evidence="1" id="KW-0808">Transferase</keyword>
<dbReference type="RefSeq" id="WP_191073672.1">
    <property type="nucleotide sequence ID" value="NZ_JACTAG010000001.1"/>
</dbReference>
<dbReference type="PANTHER" id="PTHR43877:SF1">
    <property type="entry name" value="ACETYLTRANSFERASE"/>
    <property type="match status" value="1"/>
</dbReference>
<dbReference type="GO" id="GO:0016747">
    <property type="term" value="F:acyltransferase activity, transferring groups other than amino-acyl groups"/>
    <property type="evidence" value="ECO:0007669"/>
    <property type="project" value="InterPro"/>
</dbReference>
<keyword evidence="5" id="KW-1185">Reference proteome</keyword>
<accession>A0A927D4G0</accession>
<evidence type="ECO:0000256" key="2">
    <source>
        <dbReference type="ARBA" id="ARBA00023315"/>
    </source>
</evidence>
<dbReference type="Gene3D" id="3.40.630.30">
    <property type="match status" value="1"/>
</dbReference>
<evidence type="ECO:0000313" key="5">
    <source>
        <dbReference type="Proteomes" id="UP000635142"/>
    </source>
</evidence>
<dbReference type="SUPFAM" id="SSF55729">
    <property type="entry name" value="Acyl-CoA N-acyltransferases (Nat)"/>
    <property type="match status" value="1"/>
</dbReference>
<dbReference type="InterPro" id="IPR000182">
    <property type="entry name" value="GNAT_dom"/>
</dbReference>
<dbReference type="InterPro" id="IPR050832">
    <property type="entry name" value="Bact_Acetyltransf"/>
</dbReference>
<feature type="domain" description="N-acetyltransferase" evidence="3">
    <location>
        <begin position="4"/>
        <end position="167"/>
    </location>
</feature>
<name>A0A927D4G0_9RHOB</name>